<dbReference type="EMBL" id="KZ309258">
    <property type="protein sequence ID" value="KAG8237990.1"/>
    <property type="molecule type" value="Genomic_DNA"/>
</dbReference>
<organism evidence="1 2">
    <name type="scientific">Ladona fulva</name>
    <name type="common">Scarce chaser dragonfly</name>
    <name type="synonym">Libellula fulva</name>
    <dbReference type="NCBI Taxonomy" id="123851"/>
    <lineage>
        <taxon>Eukaryota</taxon>
        <taxon>Metazoa</taxon>
        <taxon>Ecdysozoa</taxon>
        <taxon>Arthropoda</taxon>
        <taxon>Hexapoda</taxon>
        <taxon>Insecta</taxon>
        <taxon>Pterygota</taxon>
        <taxon>Palaeoptera</taxon>
        <taxon>Odonata</taxon>
        <taxon>Epiprocta</taxon>
        <taxon>Anisoptera</taxon>
        <taxon>Libelluloidea</taxon>
        <taxon>Libellulidae</taxon>
        <taxon>Ladona</taxon>
    </lineage>
</organism>
<reference evidence="1" key="2">
    <citation type="submission" date="2017-10" db="EMBL/GenBank/DDBJ databases">
        <title>Ladona fulva Genome sequencing and assembly.</title>
        <authorList>
            <person name="Murali S."/>
            <person name="Richards S."/>
            <person name="Bandaranaike D."/>
            <person name="Bellair M."/>
            <person name="Blankenburg K."/>
            <person name="Chao H."/>
            <person name="Dinh H."/>
            <person name="Doddapaneni H."/>
            <person name="Dugan-Rocha S."/>
            <person name="Elkadiri S."/>
            <person name="Gnanaolivu R."/>
            <person name="Hernandez B."/>
            <person name="Skinner E."/>
            <person name="Javaid M."/>
            <person name="Lee S."/>
            <person name="Li M."/>
            <person name="Ming W."/>
            <person name="Munidasa M."/>
            <person name="Muniz J."/>
            <person name="Nguyen L."/>
            <person name="Hughes D."/>
            <person name="Osuji N."/>
            <person name="Pu L.-L."/>
            <person name="Puazo M."/>
            <person name="Qu C."/>
            <person name="Quiroz J."/>
            <person name="Raj R."/>
            <person name="Weissenberger G."/>
            <person name="Xin Y."/>
            <person name="Zou X."/>
            <person name="Han Y."/>
            <person name="Worley K."/>
            <person name="Muzny D."/>
            <person name="Gibbs R."/>
        </authorList>
    </citation>
    <scope>NUCLEOTIDE SEQUENCE</scope>
    <source>
        <strain evidence="1">Sampled in the wild</strain>
    </source>
</reference>
<comment type="caution">
    <text evidence="1">The sequence shown here is derived from an EMBL/GenBank/DDBJ whole genome shotgun (WGS) entry which is preliminary data.</text>
</comment>
<dbReference type="PANTHER" id="PTHR47481:SF22">
    <property type="entry name" value="RETROTRANSPOSON GAG DOMAIN-CONTAINING PROTEIN"/>
    <property type="match status" value="1"/>
</dbReference>
<dbReference type="OrthoDB" id="413361at2759"/>
<sequence>MSASSHIIKPLVKDNYDTWAMQIEAVMVKNGTWKYLDGKHVKPEIVEGNEQSRREVEKWEDGDAKAKSDLIIAIDPSLLRLVKGLNTALQVWERLKSEFASTGPVKKAGLLKRISTYKIYESDDVRTQLMDFFDIAAQLEGLNIAVHPELLTIMLLNGLPASFDVFRGAIEARDELPRPEWLREKILEEFDSRNQKQTNSNSEAMWAKKSKGVFKQKREINPIKSNTFRYKCHRYGHKASECSEKDARSKYVGESSSKIVESVDDAFQVSKEAEVEALGVTRSSGQGRWCLDSGCTSHMCNNEEPFIDRPKAEYRAAAEATLRQVISGAPHYPKAQKALGAHAGRMLEQGVHLEDKWELETSLGNSSKGVFLPGV</sequence>
<dbReference type="AlphaFoldDB" id="A0A8K0KQK6"/>
<evidence type="ECO:0000313" key="1">
    <source>
        <dbReference type="EMBL" id="KAG8237990.1"/>
    </source>
</evidence>
<name>A0A8K0KQK6_LADFU</name>
<proteinExistence type="predicted"/>
<dbReference type="Pfam" id="PF14223">
    <property type="entry name" value="Retrotran_gag_2"/>
    <property type="match status" value="1"/>
</dbReference>
<keyword evidence="2" id="KW-1185">Reference proteome</keyword>
<evidence type="ECO:0000313" key="2">
    <source>
        <dbReference type="Proteomes" id="UP000792457"/>
    </source>
</evidence>
<accession>A0A8K0KQK6</accession>
<reference evidence="1" key="1">
    <citation type="submission" date="2013-04" db="EMBL/GenBank/DDBJ databases">
        <authorList>
            <person name="Qu J."/>
            <person name="Murali S.C."/>
            <person name="Bandaranaike D."/>
            <person name="Bellair M."/>
            <person name="Blankenburg K."/>
            <person name="Chao H."/>
            <person name="Dinh H."/>
            <person name="Doddapaneni H."/>
            <person name="Downs B."/>
            <person name="Dugan-Rocha S."/>
            <person name="Elkadiri S."/>
            <person name="Gnanaolivu R.D."/>
            <person name="Hernandez B."/>
            <person name="Javaid M."/>
            <person name="Jayaseelan J.C."/>
            <person name="Lee S."/>
            <person name="Li M."/>
            <person name="Ming W."/>
            <person name="Munidasa M."/>
            <person name="Muniz J."/>
            <person name="Nguyen L."/>
            <person name="Ongeri F."/>
            <person name="Osuji N."/>
            <person name="Pu L.-L."/>
            <person name="Puazo M."/>
            <person name="Qu C."/>
            <person name="Quiroz J."/>
            <person name="Raj R."/>
            <person name="Weissenberger G."/>
            <person name="Xin Y."/>
            <person name="Zou X."/>
            <person name="Han Y."/>
            <person name="Richards S."/>
            <person name="Worley K."/>
            <person name="Muzny D."/>
            <person name="Gibbs R."/>
        </authorList>
    </citation>
    <scope>NUCLEOTIDE SEQUENCE</scope>
    <source>
        <strain evidence="1">Sampled in the wild</strain>
    </source>
</reference>
<protein>
    <submittedName>
        <fullName evidence="1">Uncharacterized protein</fullName>
    </submittedName>
</protein>
<dbReference type="Proteomes" id="UP000792457">
    <property type="component" value="Unassembled WGS sequence"/>
</dbReference>
<gene>
    <name evidence="1" type="ORF">J437_LFUL017067</name>
</gene>
<dbReference type="PANTHER" id="PTHR47481">
    <property type="match status" value="1"/>
</dbReference>